<evidence type="ECO:0000256" key="1">
    <source>
        <dbReference type="ARBA" id="ARBA00009013"/>
    </source>
</evidence>
<dbReference type="SUPFAM" id="SSF52091">
    <property type="entry name" value="SpoIIaa-like"/>
    <property type="match status" value="1"/>
</dbReference>
<dbReference type="PANTHER" id="PTHR33495:SF2">
    <property type="entry name" value="ANTI-SIGMA FACTOR ANTAGONIST TM_1081-RELATED"/>
    <property type="match status" value="1"/>
</dbReference>
<dbReference type="InterPro" id="IPR003658">
    <property type="entry name" value="Anti-sigma_ant"/>
</dbReference>
<gene>
    <name evidence="4" type="ORF">WMO29_10910</name>
</gene>
<dbReference type="InterPro" id="IPR002645">
    <property type="entry name" value="STAS_dom"/>
</dbReference>
<dbReference type="NCBIfam" id="TIGR00377">
    <property type="entry name" value="ant_ant_sig"/>
    <property type="match status" value="1"/>
</dbReference>
<dbReference type="PROSITE" id="PS50801">
    <property type="entry name" value="STAS"/>
    <property type="match status" value="1"/>
</dbReference>
<accession>A0ABV1FIV2</accession>
<evidence type="ECO:0000313" key="5">
    <source>
        <dbReference type="Proteomes" id="UP001438008"/>
    </source>
</evidence>
<dbReference type="CDD" id="cd07043">
    <property type="entry name" value="STAS_anti-anti-sigma_factors"/>
    <property type="match status" value="1"/>
</dbReference>
<evidence type="ECO:0000256" key="2">
    <source>
        <dbReference type="RuleBase" id="RU003749"/>
    </source>
</evidence>
<comment type="similarity">
    <text evidence="1 2">Belongs to the anti-sigma-factor antagonist family.</text>
</comment>
<comment type="caution">
    <text evidence="4">The sequence shown here is derived from an EMBL/GenBank/DDBJ whole genome shotgun (WGS) entry which is preliminary data.</text>
</comment>
<keyword evidence="5" id="KW-1185">Reference proteome</keyword>
<dbReference type="Pfam" id="PF01740">
    <property type="entry name" value="STAS"/>
    <property type="match status" value="1"/>
</dbReference>
<dbReference type="EMBL" id="JBBMFE010000010">
    <property type="protein sequence ID" value="MEQ2472991.1"/>
    <property type="molecule type" value="Genomic_DNA"/>
</dbReference>
<feature type="domain" description="STAS" evidence="3">
    <location>
        <begin position="2"/>
        <end position="109"/>
    </location>
</feature>
<evidence type="ECO:0000259" key="3">
    <source>
        <dbReference type="PROSITE" id="PS50801"/>
    </source>
</evidence>
<dbReference type="Gene3D" id="3.30.750.24">
    <property type="entry name" value="STAS domain"/>
    <property type="match status" value="1"/>
</dbReference>
<evidence type="ECO:0000313" key="4">
    <source>
        <dbReference type="EMBL" id="MEQ2472991.1"/>
    </source>
</evidence>
<dbReference type="Proteomes" id="UP001438008">
    <property type="component" value="Unassembled WGS sequence"/>
</dbReference>
<sequence length="109" mass="12371">MGKERMKLEKQTLYIRVPMELDHHSADAICRRADELVQAKDVREIVFDFSETEFCDSSGIGMLMGRYKMMQALGGTVRAVRVGQRVERILVLSGVRKLIPVEEMRGGAK</sequence>
<dbReference type="InterPro" id="IPR036513">
    <property type="entry name" value="STAS_dom_sf"/>
</dbReference>
<dbReference type="RefSeq" id="WP_178038363.1">
    <property type="nucleotide sequence ID" value="NZ_JBBMFE010000010.1"/>
</dbReference>
<dbReference type="PANTHER" id="PTHR33495">
    <property type="entry name" value="ANTI-SIGMA FACTOR ANTAGONIST TM_1081-RELATED-RELATED"/>
    <property type="match status" value="1"/>
</dbReference>
<name>A0ABV1FIV2_9FIRM</name>
<organism evidence="4 5">
    <name type="scientific">Laedolimicola intestinihominis</name>
    <dbReference type="NCBI Taxonomy" id="3133166"/>
    <lineage>
        <taxon>Bacteria</taxon>
        <taxon>Bacillati</taxon>
        <taxon>Bacillota</taxon>
        <taxon>Clostridia</taxon>
        <taxon>Lachnospirales</taxon>
        <taxon>Lachnospiraceae</taxon>
        <taxon>Laedolimicola</taxon>
    </lineage>
</organism>
<proteinExistence type="inferred from homology"/>
<protein>
    <recommendedName>
        <fullName evidence="2">Anti-sigma factor antagonist</fullName>
    </recommendedName>
</protein>
<reference evidence="4 5" key="1">
    <citation type="submission" date="2024-03" db="EMBL/GenBank/DDBJ databases">
        <title>Human intestinal bacterial collection.</title>
        <authorList>
            <person name="Pauvert C."/>
            <person name="Hitch T.C.A."/>
            <person name="Clavel T."/>
        </authorList>
    </citation>
    <scope>NUCLEOTIDE SEQUENCE [LARGE SCALE GENOMIC DNA]</scope>
    <source>
        <strain evidence="4 5">CLA-AA-H132</strain>
    </source>
</reference>